<evidence type="ECO:0000259" key="7">
    <source>
        <dbReference type="PROSITE" id="PS50801"/>
    </source>
</evidence>
<feature type="transmembrane region" description="Helical" evidence="6">
    <location>
        <begin position="76"/>
        <end position="96"/>
    </location>
</feature>
<feature type="transmembrane region" description="Helical" evidence="6">
    <location>
        <begin position="181"/>
        <end position="199"/>
    </location>
</feature>
<dbReference type="RefSeq" id="WP_100792814.1">
    <property type="nucleotide sequence ID" value="NZ_FOMX01000004.1"/>
</dbReference>
<organism evidence="8 9">
    <name type="scientific">Nannocystis exedens</name>
    <dbReference type="NCBI Taxonomy" id="54"/>
    <lineage>
        <taxon>Bacteria</taxon>
        <taxon>Pseudomonadati</taxon>
        <taxon>Myxococcota</taxon>
        <taxon>Polyangia</taxon>
        <taxon>Nannocystales</taxon>
        <taxon>Nannocystaceae</taxon>
        <taxon>Nannocystis</taxon>
    </lineage>
</organism>
<evidence type="ECO:0000256" key="6">
    <source>
        <dbReference type="SAM" id="Phobius"/>
    </source>
</evidence>
<dbReference type="Pfam" id="PF01740">
    <property type="entry name" value="STAS"/>
    <property type="match status" value="1"/>
</dbReference>
<feature type="domain" description="STAS" evidence="7">
    <location>
        <begin position="437"/>
        <end position="550"/>
    </location>
</feature>
<keyword evidence="9" id="KW-1185">Reference proteome</keyword>
<feature type="transmembrane region" description="Helical" evidence="6">
    <location>
        <begin position="21"/>
        <end position="38"/>
    </location>
</feature>
<dbReference type="Gene3D" id="3.30.750.24">
    <property type="entry name" value="STAS domain"/>
    <property type="match status" value="1"/>
</dbReference>
<feature type="transmembrane region" description="Helical" evidence="6">
    <location>
        <begin position="249"/>
        <end position="269"/>
    </location>
</feature>
<dbReference type="NCBIfam" id="TIGR00815">
    <property type="entry name" value="sulP"/>
    <property type="match status" value="1"/>
</dbReference>
<feature type="transmembrane region" description="Helical" evidence="6">
    <location>
        <begin position="351"/>
        <end position="369"/>
    </location>
</feature>
<dbReference type="SUPFAM" id="SSF52091">
    <property type="entry name" value="SpoIIaa-like"/>
    <property type="match status" value="1"/>
</dbReference>
<evidence type="ECO:0000256" key="3">
    <source>
        <dbReference type="ARBA" id="ARBA00022989"/>
    </source>
</evidence>
<feature type="transmembrane region" description="Helical" evidence="6">
    <location>
        <begin position="44"/>
        <end position="69"/>
    </location>
</feature>
<keyword evidence="3 6" id="KW-1133">Transmembrane helix</keyword>
<keyword evidence="2 6" id="KW-0812">Transmembrane</keyword>
<comment type="subcellular location">
    <subcellularLocation>
        <location evidence="1">Membrane</location>
        <topology evidence="1">Multi-pass membrane protein</topology>
    </subcellularLocation>
</comment>
<keyword evidence="4 6" id="KW-0472">Membrane</keyword>
<name>A0A1I1V708_9BACT</name>
<dbReference type="STRING" id="54.SAMN02745121_01586"/>
<evidence type="ECO:0000256" key="2">
    <source>
        <dbReference type="ARBA" id="ARBA00022692"/>
    </source>
</evidence>
<evidence type="ECO:0000256" key="1">
    <source>
        <dbReference type="ARBA" id="ARBA00004141"/>
    </source>
</evidence>
<evidence type="ECO:0000256" key="4">
    <source>
        <dbReference type="ARBA" id="ARBA00023136"/>
    </source>
</evidence>
<dbReference type="EMBL" id="FOMX01000004">
    <property type="protein sequence ID" value="SFD78615.1"/>
    <property type="molecule type" value="Genomic_DNA"/>
</dbReference>
<dbReference type="PROSITE" id="PS50801">
    <property type="entry name" value="STAS"/>
    <property type="match status" value="1"/>
</dbReference>
<feature type="transmembrane region" description="Helical" evidence="6">
    <location>
        <begin position="139"/>
        <end position="161"/>
    </location>
</feature>
<sequence>MSPLEPKRRALLRWTAGYARADFAADLLAGATTAVLLVPQAMAYAMLAGLPPIAGLYAALAPPLIYAVLGTSRRLAVGPVALDSLLTAAALAPLAAGDVATYVAAASALAILAGAFQAITGALRLGFVVNFLSLPVLRGFTSAAAILIIASQLGPLLGLKLPSSAALWPLLVALAEQLRGVHGPTVALGVGAVLALVALGKFRGKALLVVVLATVAGSVFALEARGLALLGPVPSGLPAPAWPAVDRELLLGLAPAAALIALISFMEAFSSGLAVARRGEVVEPDQELLALGFSNIAAGLVRGYPIAGGLSRTAVNAQAGARSPLAGVVSAAIVALTLALFAPLLATLPRAVLSAIIVVAVARLVDVAFVRELRRTRPRELVPLAITFVTTLALGVGLGLAFGVGASLLLFVLRTTRPHTAVLGRLPGTQVYRNVLRFPDAETVPGVVIIRLDAPLYFANATYLIDEIRRRIAAEKARAVVIDAGGVHDIDVSALANLRDFLGELRRNGIDLYVADLKGPVRDVLARSGLTAELGPDRFSFTAHEAVQRASNAPTPAPDPRATQAWP</sequence>
<dbReference type="InterPro" id="IPR001902">
    <property type="entry name" value="SLC26A/SulP_fam"/>
</dbReference>
<evidence type="ECO:0000313" key="8">
    <source>
        <dbReference type="EMBL" id="SFD78615.1"/>
    </source>
</evidence>
<protein>
    <submittedName>
        <fullName evidence="8">Sulfate permease, SulP family</fullName>
    </submittedName>
</protein>
<dbReference type="InterPro" id="IPR002645">
    <property type="entry name" value="STAS_dom"/>
</dbReference>
<feature type="transmembrane region" description="Helical" evidence="6">
    <location>
        <begin position="325"/>
        <end position="345"/>
    </location>
</feature>
<feature type="transmembrane region" description="Helical" evidence="6">
    <location>
        <begin position="206"/>
        <end position="229"/>
    </location>
</feature>
<dbReference type="GO" id="GO:0055085">
    <property type="term" value="P:transmembrane transport"/>
    <property type="evidence" value="ECO:0007669"/>
    <property type="project" value="InterPro"/>
</dbReference>
<feature type="region of interest" description="Disordered" evidence="5">
    <location>
        <begin position="546"/>
        <end position="567"/>
    </location>
</feature>
<evidence type="ECO:0000313" key="9">
    <source>
        <dbReference type="Proteomes" id="UP000199400"/>
    </source>
</evidence>
<dbReference type="GO" id="GO:0016020">
    <property type="term" value="C:membrane"/>
    <property type="evidence" value="ECO:0007669"/>
    <property type="project" value="UniProtKB-SubCell"/>
</dbReference>
<evidence type="ECO:0000256" key="5">
    <source>
        <dbReference type="SAM" id="MobiDB-lite"/>
    </source>
</evidence>
<dbReference type="CDD" id="cd07042">
    <property type="entry name" value="STAS_SulP_like_sulfate_transporter"/>
    <property type="match status" value="1"/>
</dbReference>
<gene>
    <name evidence="8" type="ORF">SAMN02745121_01586</name>
</gene>
<feature type="transmembrane region" description="Helical" evidence="6">
    <location>
        <begin position="102"/>
        <end position="127"/>
    </location>
</feature>
<dbReference type="PANTHER" id="PTHR11814">
    <property type="entry name" value="SULFATE TRANSPORTER"/>
    <property type="match status" value="1"/>
</dbReference>
<dbReference type="InterPro" id="IPR011547">
    <property type="entry name" value="SLC26A/SulP_dom"/>
</dbReference>
<dbReference type="Proteomes" id="UP000199400">
    <property type="component" value="Unassembled WGS sequence"/>
</dbReference>
<proteinExistence type="predicted"/>
<feature type="transmembrane region" description="Helical" evidence="6">
    <location>
        <begin position="381"/>
        <end position="413"/>
    </location>
</feature>
<dbReference type="InterPro" id="IPR036513">
    <property type="entry name" value="STAS_dom_sf"/>
</dbReference>
<dbReference type="AlphaFoldDB" id="A0A1I1V708"/>
<dbReference type="Pfam" id="PF00916">
    <property type="entry name" value="Sulfate_transp"/>
    <property type="match status" value="1"/>
</dbReference>
<reference evidence="9" key="1">
    <citation type="submission" date="2016-10" db="EMBL/GenBank/DDBJ databases">
        <authorList>
            <person name="Varghese N."/>
            <person name="Submissions S."/>
        </authorList>
    </citation>
    <scope>NUCLEOTIDE SEQUENCE [LARGE SCALE GENOMIC DNA]</scope>
    <source>
        <strain evidence="9">ATCC 25963</strain>
    </source>
</reference>
<accession>A0A1I1V708</accession>